<feature type="transmembrane region" description="Helical" evidence="5">
    <location>
        <begin position="327"/>
        <end position="347"/>
    </location>
</feature>
<dbReference type="InterPro" id="IPR000276">
    <property type="entry name" value="GPCR_Rhodpsn"/>
</dbReference>
<evidence type="ECO:0000313" key="7">
    <source>
        <dbReference type="EMBL" id="CAF1069344.1"/>
    </source>
</evidence>
<name>A0A814LRD0_ADIRI</name>
<organism evidence="7 8">
    <name type="scientific">Adineta ricciae</name>
    <name type="common">Rotifer</name>
    <dbReference type="NCBI Taxonomy" id="249248"/>
    <lineage>
        <taxon>Eukaryota</taxon>
        <taxon>Metazoa</taxon>
        <taxon>Spiralia</taxon>
        <taxon>Gnathifera</taxon>
        <taxon>Rotifera</taxon>
        <taxon>Eurotatoria</taxon>
        <taxon>Bdelloidea</taxon>
        <taxon>Adinetida</taxon>
        <taxon>Adinetidae</taxon>
        <taxon>Adineta</taxon>
    </lineage>
</organism>
<evidence type="ECO:0000256" key="1">
    <source>
        <dbReference type="ARBA" id="ARBA00004370"/>
    </source>
</evidence>
<evidence type="ECO:0000256" key="5">
    <source>
        <dbReference type="SAM" id="Phobius"/>
    </source>
</evidence>
<dbReference type="GO" id="GO:0016020">
    <property type="term" value="C:membrane"/>
    <property type="evidence" value="ECO:0007669"/>
    <property type="project" value="UniProtKB-SubCell"/>
</dbReference>
<reference evidence="7" key="1">
    <citation type="submission" date="2021-02" db="EMBL/GenBank/DDBJ databases">
        <authorList>
            <person name="Nowell W R."/>
        </authorList>
    </citation>
    <scope>NUCLEOTIDE SEQUENCE</scope>
</reference>
<evidence type="ECO:0000256" key="3">
    <source>
        <dbReference type="ARBA" id="ARBA00022989"/>
    </source>
</evidence>
<keyword evidence="4 5" id="KW-0472">Membrane</keyword>
<dbReference type="SMART" id="SM01381">
    <property type="entry name" value="7TM_GPCR_Srsx"/>
    <property type="match status" value="1"/>
</dbReference>
<dbReference type="SUPFAM" id="SSF81321">
    <property type="entry name" value="Family A G protein-coupled receptor-like"/>
    <property type="match status" value="1"/>
</dbReference>
<comment type="subcellular location">
    <subcellularLocation>
        <location evidence="1">Membrane</location>
    </subcellularLocation>
</comment>
<feature type="transmembrane region" description="Helical" evidence="5">
    <location>
        <begin position="239"/>
        <end position="260"/>
    </location>
</feature>
<feature type="domain" description="G-protein coupled receptors family 1 profile" evidence="6">
    <location>
        <begin position="61"/>
        <end position="344"/>
    </location>
</feature>
<evidence type="ECO:0000256" key="2">
    <source>
        <dbReference type="ARBA" id="ARBA00022692"/>
    </source>
</evidence>
<dbReference type="PANTHER" id="PTHR46641">
    <property type="entry name" value="FMRFAMIDE RECEPTOR-RELATED"/>
    <property type="match status" value="1"/>
</dbReference>
<sequence length="475" mass="54413">MNIIRLLNKSMSPTNDSDEIEPRLAELSWNEILYDDGLAARVTGSSFRSITIGVCLIGIIGNILAVCTLLRRRMRTLSTYIYLTALCLSNIVALVSVIMFEGEMFLVPTRQNCSIVLTAKALASSTFALSTWITVGFTVDRYVMICFPFTGKNRCTRRNAIYVILICLLFAISYFIPQLLAQKCHPLIQYLPTDMNASANVSLLQHNYIETPVYWVTGLSDHGKSAVFRVVATLFANCLLIRIVPFLVISILNFHLVKTLSETKRRHREMNPFEQNRNDVTHMLVVVISTYLLCIIPSIPFAAFFAYDPHQYIDISVHYIIFQHLDEFTKFLIILNSASQCYLYIFFGKRFRRELSSFLCLCCIRHCHMSIPQSYLSDECELFNGDVWSANETYELALEGEWVANRQHDGLAGIEFSFHYVRRTSRLPSTTGISLLADSDERYKRFNNNEHPSVFLICMFFQHANLAFPNRCFPS</sequence>
<dbReference type="CDD" id="cd14978">
    <property type="entry name" value="7tmA_FMRFamide_R-like"/>
    <property type="match status" value="1"/>
</dbReference>
<accession>A0A814LRD0</accession>
<dbReference type="Proteomes" id="UP000663852">
    <property type="component" value="Unassembled WGS sequence"/>
</dbReference>
<feature type="transmembrane region" description="Helical" evidence="5">
    <location>
        <begin position="160"/>
        <end position="180"/>
    </location>
</feature>
<proteinExistence type="predicted"/>
<keyword evidence="2 5" id="KW-0812">Transmembrane</keyword>
<dbReference type="Gene3D" id="1.20.1070.10">
    <property type="entry name" value="Rhodopsin 7-helix transmembrane proteins"/>
    <property type="match status" value="1"/>
</dbReference>
<feature type="transmembrane region" description="Helical" evidence="5">
    <location>
        <begin position="77"/>
        <end position="100"/>
    </location>
</feature>
<dbReference type="AlphaFoldDB" id="A0A814LRD0"/>
<evidence type="ECO:0000313" key="8">
    <source>
        <dbReference type="Proteomes" id="UP000663852"/>
    </source>
</evidence>
<gene>
    <name evidence="7" type="ORF">EDS130_LOCUS18353</name>
</gene>
<dbReference type="EMBL" id="CAJNOJ010000085">
    <property type="protein sequence ID" value="CAF1069344.1"/>
    <property type="molecule type" value="Genomic_DNA"/>
</dbReference>
<dbReference type="PROSITE" id="PS50262">
    <property type="entry name" value="G_PROTEIN_RECEP_F1_2"/>
    <property type="match status" value="1"/>
</dbReference>
<dbReference type="Pfam" id="PF10324">
    <property type="entry name" value="7TM_GPCR_Srw"/>
    <property type="match status" value="1"/>
</dbReference>
<dbReference type="InterPro" id="IPR052954">
    <property type="entry name" value="GPCR-Ligand_Int"/>
</dbReference>
<feature type="transmembrane region" description="Helical" evidence="5">
    <location>
        <begin position="281"/>
        <end position="307"/>
    </location>
</feature>
<feature type="transmembrane region" description="Helical" evidence="5">
    <location>
        <begin position="120"/>
        <end position="139"/>
    </location>
</feature>
<dbReference type="OrthoDB" id="10011262at2759"/>
<protein>
    <recommendedName>
        <fullName evidence="6">G-protein coupled receptors family 1 profile domain-containing protein</fullName>
    </recommendedName>
</protein>
<feature type="transmembrane region" description="Helical" evidence="5">
    <location>
        <begin position="50"/>
        <end position="70"/>
    </location>
</feature>
<dbReference type="GO" id="GO:0008528">
    <property type="term" value="F:G protein-coupled peptide receptor activity"/>
    <property type="evidence" value="ECO:0007669"/>
    <property type="project" value="InterPro"/>
</dbReference>
<dbReference type="InterPro" id="IPR017452">
    <property type="entry name" value="GPCR_Rhodpsn_7TM"/>
</dbReference>
<evidence type="ECO:0000256" key="4">
    <source>
        <dbReference type="ARBA" id="ARBA00023136"/>
    </source>
</evidence>
<evidence type="ECO:0000259" key="6">
    <source>
        <dbReference type="PROSITE" id="PS50262"/>
    </source>
</evidence>
<comment type="caution">
    <text evidence="7">The sequence shown here is derived from an EMBL/GenBank/DDBJ whole genome shotgun (WGS) entry which is preliminary data.</text>
</comment>
<dbReference type="InterPro" id="IPR019427">
    <property type="entry name" value="7TM_GPCR_serpentine_rcpt_Srw"/>
</dbReference>
<keyword evidence="3 5" id="KW-1133">Transmembrane helix</keyword>
<dbReference type="PRINTS" id="PR00237">
    <property type="entry name" value="GPCRRHODOPSN"/>
</dbReference>